<evidence type="ECO:0000256" key="2">
    <source>
        <dbReference type="SAM" id="MobiDB-lite"/>
    </source>
</evidence>
<dbReference type="PANTHER" id="PTHR31147">
    <property type="entry name" value="ACYL TRANSFERASE 4"/>
    <property type="match status" value="1"/>
</dbReference>
<evidence type="ECO:0000313" key="3">
    <source>
        <dbReference type="EnsemblPlants" id="AET7Gv20792400.2"/>
    </source>
</evidence>
<reference evidence="3" key="5">
    <citation type="journal article" date="2021" name="G3 (Bethesda)">
        <title>Aegilops tauschii genome assembly Aet v5.0 features greater sequence contiguity and improved annotation.</title>
        <authorList>
            <person name="Wang L."/>
            <person name="Zhu T."/>
            <person name="Rodriguez J.C."/>
            <person name="Deal K.R."/>
            <person name="Dubcovsky J."/>
            <person name="McGuire P.E."/>
            <person name="Lux T."/>
            <person name="Spannagl M."/>
            <person name="Mayer K.F.X."/>
            <person name="Baldrich P."/>
            <person name="Meyers B.C."/>
            <person name="Huo N."/>
            <person name="Gu Y.Q."/>
            <person name="Zhou H."/>
            <person name="Devos K.M."/>
            <person name="Bennetzen J.L."/>
            <person name="Unver T."/>
            <person name="Budak H."/>
            <person name="Gulick P.J."/>
            <person name="Galiba G."/>
            <person name="Kalapos B."/>
            <person name="Nelson D.R."/>
            <person name="Li P."/>
            <person name="You F.M."/>
            <person name="Luo M.C."/>
            <person name="Dvorak J."/>
        </authorList>
    </citation>
    <scope>NUCLEOTIDE SEQUENCE [LARGE SCALE GENOMIC DNA]</scope>
    <source>
        <strain evidence="3">cv. AL8/78</strain>
    </source>
</reference>
<feature type="compositionally biased region" description="Basic and acidic residues" evidence="2">
    <location>
        <begin position="152"/>
        <end position="173"/>
    </location>
</feature>
<dbReference type="EnsemblPlants" id="AET7Gv20792400.2">
    <property type="protein sequence ID" value="AET7Gv20792400.2"/>
    <property type="gene ID" value="AET7Gv20792400"/>
</dbReference>
<dbReference type="Proteomes" id="UP000015105">
    <property type="component" value="Chromosome 7D"/>
</dbReference>
<protein>
    <submittedName>
        <fullName evidence="3">Uncharacterized protein</fullName>
    </submittedName>
</protein>
<reference evidence="3" key="4">
    <citation type="submission" date="2019-03" db="UniProtKB">
        <authorList>
            <consortium name="EnsemblPlants"/>
        </authorList>
    </citation>
    <scope>IDENTIFICATION</scope>
</reference>
<proteinExistence type="inferred from homology"/>
<dbReference type="Gene3D" id="3.30.559.10">
    <property type="entry name" value="Chloramphenicol acetyltransferase-like domain"/>
    <property type="match status" value="1"/>
</dbReference>
<organism evidence="3 4">
    <name type="scientific">Aegilops tauschii subsp. strangulata</name>
    <name type="common">Goatgrass</name>
    <dbReference type="NCBI Taxonomy" id="200361"/>
    <lineage>
        <taxon>Eukaryota</taxon>
        <taxon>Viridiplantae</taxon>
        <taxon>Streptophyta</taxon>
        <taxon>Embryophyta</taxon>
        <taxon>Tracheophyta</taxon>
        <taxon>Spermatophyta</taxon>
        <taxon>Magnoliopsida</taxon>
        <taxon>Liliopsida</taxon>
        <taxon>Poales</taxon>
        <taxon>Poaceae</taxon>
        <taxon>BOP clade</taxon>
        <taxon>Pooideae</taxon>
        <taxon>Triticodae</taxon>
        <taxon>Triticeae</taxon>
        <taxon>Triticinae</taxon>
        <taxon>Aegilops</taxon>
    </lineage>
</organism>
<dbReference type="InterPro" id="IPR050898">
    <property type="entry name" value="Plant_acyltransferase"/>
</dbReference>
<reference evidence="4" key="1">
    <citation type="journal article" date="2014" name="Science">
        <title>Ancient hybridizations among the ancestral genomes of bread wheat.</title>
        <authorList>
            <consortium name="International Wheat Genome Sequencing Consortium,"/>
            <person name="Marcussen T."/>
            <person name="Sandve S.R."/>
            <person name="Heier L."/>
            <person name="Spannagl M."/>
            <person name="Pfeifer M."/>
            <person name="Jakobsen K.S."/>
            <person name="Wulff B.B."/>
            <person name="Steuernagel B."/>
            <person name="Mayer K.F."/>
            <person name="Olsen O.A."/>
        </authorList>
    </citation>
    <scope>NUCLEOTIDE SEQUENCE [LARGE SCALE GENOMIC DNA]</scope>
    <source>
        <strain evidence="4">cv. AL8/78</strain>
    </source>
</reference>
<name>A0A453S1M2_AEGTS</name>
<accession>A0A453S1M2</accession>
<reference evidence="4" key="2">
    <citation type="journal article" date="2017" name="Nat. Plants">
        <title>The Aegilops tauschii genome reveals multiple impacts of transposons.</title>
        <authorList>
            <person name="Zhao G."/>
            <person name="Zou C."/>
            <person name="Li K."/>
            <person name="Wang K."/>
            <person name="Li T."/>
            <person name="Gao L."/>
            <person name="Zhang X."/>
            <person name="Wang H."/>
            <person name="Yang Z."/>
            <person name="Liu X."/>
            <person name="Jiang W."/>
            <person name="Mao L."/>
            <person name="Kong X."/>
            <person name="Jiao Y."/>
            <person name="Jia J."/>
        </authorList>
    </citation>
    <scope>NUCLEOTIDE SEQUENCE [LARGE SCALE GENOMIC DNA]</scope>
    <source>
        <strain evidence="4">cv. AL8/78</strain>
    </source>
</reference>
<feature type="region of interest" description="Disordered" evidence="2">
    <location>
        <begin position="125"/>
        <end position="173"/>
    </location>
</feature>
<reference evidence="3" key="3">
    <citation type="journal article" date="2017" name="Nature">
        <title>Genome sequence of the progenitor of the wheat D genome Aegilops tauschii.</title>
        <authorList>
            <person name="Luo M.C."/>
            <person name="Gu Y.Q."/>
            <person name="Puiu D."/>
            <person name="Wang H."/>
            <person name="Twardziok S.O."/>
            <person name="Deal K.R."/>
            <person name="Huo N."/>
            <person name="Zhu T."/>
            <person name="Wang L."/>
            <person name="Wang Y."/>
            <person name="McGuire P.E."/>
            <person name="Liu S."/>
            <person name="Long H."/>
            <person name="Ramasamy R.K."/>
            <person name="Rodriguez J.C."/>
            <person name="Van S.L."/>
            <person name="Yuan L."/>
            <person name="Wang Z."/>
            <person name="Xia Z."/>
            <person name="Xiao L."/>
            <person name="Anderson O.D."/>
            <person name="Ouyang S."/>
            <person name="Liang Y."/>
            <person name="Zimin A.V."/>
            <person name="Pertea G."/>
            <person name="Qi P."/>
            <person name="Bennetzen J.L."/>
            <person name="Dai X."/>
            <person name="Dawson M.W."/>
            <person name="Muller H.G."/>
            <person name="Kugler K."/>
            <person name="Rivarola-Duarte L."/>
            <person name="Spannagl M."/>
            <person name="Mayer K.F.X."/>
            <person name="Lu F.H."/>
            <person name="Bevan M.W."/>
            <person name="Leroy P."/>
            <person name="Li P."/>
            <person name="You F.M."/>
            <person name="Sun Q."/>
            <person name="Liu Z."/>
            <person name="Lyons E."/>
            <person name="Wicker T."/>
            <person name="Salzberg S.L."/>
            <person name="Devos K.M."/>
            <person name="Dvorak J."/>
        </authorList>
    </citation>
    <scope>NUCLEOTIDE SEQUENCE [LARGE SCALE GENOMIC DNA]</scope>
    <source>
        <strain evidence="3">cv. AL8/78</strain>
    </source>
</reference>
<dbReference type="PANTHER" id="PTHR31147:SF67">
    <property type="entry name" value="3'-N-DEBENZOYL-2'-DEOXYTAXOL N-BENZOYLTRANSFERASE"/>
    <property type="match status" value="1"/>
</dbReference>
<dbReference type="InterPro" id="IPR023213">
    <property type="entry name" value="CAT-like_dom_sf"/>
</dbReference>
<evidence type="ECO:0000256" key="1">
    <source>
        <dbReference type="ARBA" id="ARBA00009861"/>
    </source>
</evidence>
<feature type="region of interest" description="Disordered" evidence="2">
    <location>
        <begin position="198"/>
        <end position="253"/>
    </location>
</feature>
<comment type="similarity">
    <text evidence="1">Belongs to the plant acyltransferase family.</text>
</comment>
<evidence type="ECO:0000313" key="4">
    <source>
        <dbReference type="Proteomes" id="UP000015105"/>
    </source>
</evidence>
<feature type="compositionally biased region" description="Basic and acidic residues" evidence="2">
    <location>
        <begin position="237"/>
        <end position="251"/>
    </location>
</feature>
<dbReference type="GO" id="GO:0016747">
    <property type="term" value="F:acyltransferase activity, transferring groups other than amino-acyl groups"/>
    <property type="evidence" value="ECO:0007669"/>
    <property type="project" value="UniProtKB-ARBA"/>
</dbReference>
<feature type="compositionally biased region" description="Low complexity" evidence="2">
    <location>
        <begin position="201"/>
        <end position="213"/>
    </location>
</feature>
<keyword evidence="4" id="KW-1185">Reference proteome</keyword>
<sequence length="267" mass="28271">RNLSVSNCLPAKIRKITPSRRRQRTTLCLIAQFPMTSTPTVTKSPPALIPPAGPTPCGTLPFSSIDKTVAGSGFVNLMQVFPPPSISAARKDQGAVAAVAAMRNGFARALVPYYPVAGRIASSRELHARRRGRPRQLPTADPRRAPPPSPSPRREAQRPHPHSPGDEVHLRWFRRRDPLQPRGVRRAWGCAVPYGGGGASAGAQGAVSGSCVGPRRDPRSSKPAAGAAHGVQAGDPGGRHLGGEHRAREGRVQAGCRDIDGGSVLHL</sequence>
<dbReference type="Gramene" id="AET7Gv20792400.2">
    <property type="protein sequence ID" value="AET7Gv20792400.2"/>
    <property type="gene ID" value="AET7Gv20792400"/>
</dbReference>
<dbReference type="AlphaFoldDB" id="A0A453S1M2"/>